<dbReference type="EMBL" id="CAJVPQ010011678">
    <property type="protein sequence ID" value="CAG8728385.1"/>
    <property type="molecule type" value="Genomic_DNA"/>
</dbReference>
<keyword evidence="2" id="KW-1185">Reference proteome</keyword>
<evidence type="ECO:0000313" key="2">
    <source>
        <dbReference type="Proteomes" id="UP000789570"/>
    </source>
</evidence>
<protein>
    <submittedName>
        <fullName evidence="1">9748_t:CDS:1</fullName>
    </submittedName>
</protein>
<proteinExistence type="predicted"/>
<dbReference type="Proteomes" id="UP000789570">
    <property type="component" value="Unassembled WGS sequence"/>
</dbReference>
<evidence type="ECO:0000313" key="1">
    <source>
        <dbReference type="EMBL" id="CAG8728385.1"/>
    </source>
</evidence>
<sequence length="213" mass="24580">MEEKRDSAYNRIHFDNPIVSIKSGNNTEHIVASDLFSIDAKLSRGTLAVIHNKAERLYNKLVSKKDAIDCILESQPVFAIGPYFHENNTFPFIAYELISNIWEELSKKDQGYPLESVKINISPINDNPDFESALVMREYANPKERNRLIERLEKIEKTVDVEFGAIAKFEFQMKSSNSTKALLNEWELYTSGGSNTKLINWMQCWHWNLSNSQ</sequence>
<dbReference type="AlphaFoldDB" id="A0A9N9IBB6"/>
<reference evidence="1" key="1">
    <citation type="submission" date="2021-06" db="EMBL/GenBank/DDBJ databases">
        <authorList>
            <person name="Kallberg Y."/>
            <person name="Tangrot J."/>
            <person name="Rosling A."/>
        </authorList>
    </citation>
    <scope>NUCLEOTIDE SEQUENCE</scope>
    <source>
        <strain evidence="1">UK204</strain>
    </source>
</reference>
<name>A0A9N9IBB6_9GLOM</name>
<comment type="caution">
    <text evidence="1">The sequence shown here is derived from an EMBL/GenBank/DDBJ whole genome shotgun (WGS) entry which is preliminary data.</text>
</comment>
<accession>A0A9N9IBB6</accession>
<organism evidence="1 2">
    <name type="scientific">Funneliformis caledonium</name>
    <dbReference type="NCBI Taxonomy" id="1117310"/>
    <lineage>
        <taxon>Eukaryota</taxon>
        <taxon>Fungi</taxon>
        <taxon>Fungi incertae sedis</taxon>
        <taxon>Mucoromycota</taxon>
        <taxon>Glomeromycotina</taxon>
        <taxon>Glomeromycetes</taxon>
        <taxon>Glomerales</taxon>
        <taxon>Glomeraceae</taxon>
        <taxon>Funneliformis</taxon>
    </lineage>
</organism>
<gene>
    <name evidence="1" type="ORF">FCALED_LOCUS14819</name>
</gene>
<dbReference type="OrthoDB" id="2375172at2759"/>